<keyword evidence="5" id="KW-1185">Reference proteome</keyword>
<dbReference type="Gene3D" id="4.10.60.10">
    <property type="entry name" value="Zinc finger, CCHC-type"/>
    <property type="match status" value="1"/>
</dbReference>
<feature type="region of interest" description="Disordered" evidence="2">
    <location>
        <begin position="122"/>
        <end position="164"/>
    </location>
</feature>
<dbReference type="OrthoDB" id="2289688at2759"/>
<dbReference type="PROSITE" id="PS50158">
    <property type="entry name" value="ZF_CCHC"/>
    <property type="match status" value="1"/>
</dbReference>
<dbReference type="STRING" id="4829.A0A168NJ91"/>
<feature type="compositionally biased region" description="Low complexity" evidence="2">
    <location>
        <begin position="134"/>
        <end position="152"/>
    </location>
</feature>
<evidence type="ECO:0000256" key="1">
    <source>
        <dbReference type="PROSITE-ProRule" id="PRU00047"/>
    </source>
</evidence>
<dbReference type="GO" id="GO:0008270">
    <property type="term" value="F:zinc ion binding"/>
    <property type="evidence" value="ECO:0007669"/>
    <property type="project" value="UniProtKB-KW"/>
</dbReference>
<reference evidence="4" key="1">
    <citation type="submission" date="2016-04" db="EMBL/GenBank/DDBJ databases">
        <authorList>
            <person name="Evans L.H."/>
            <person name="Alamgir A."/>
            <person name="Owens N."/>
            <person name="Weber N.D."/>
            <person name="Virtaneva K."/>
            <person name="Barbian K."/>
            <person name="Babar A."/>
            <person name="Rosenke K."/>
        </authorList>
    </citation>
    <scope>NUCLEOTIDE SEQUENCE [LARGE SCALE GENOMIC DNA]</scope>
    <source>
        <strain evidence="4">CBS 101.48</strain>
    </source>
</reference>
<feature type="domain" description="CCHC-type" evidence="3">
    <location>
        <begin position="172"/>
        <end position="186"/>
    </location>
</feature>
<dbReference type="InterPro" id="IPR036875">
    <property type="entry name" value="Znf_CCHC_sf"/>
</dbReference>
<evidence type="ECO:0000256" key="2">
    <source>
        <dbReference type="SAM" id="MobiDB-lite"/>
    </source>
</evidence>
<dbReference type="InParanoid" id="A0A168NJ91"/>
<dbReference type="EMBL" id="LT553376">
    <property type="protein sequence ID" value="SAM00646.1"/>
    <property type="molecule type" value="Genomic_DNA"/>
</dbReference>
<dbReference type="InterPro" id="IPR021109">
    <property type="entry name" value="Peptidase_aspartic_dom_sf"/>
</dbReference>
<evidence type="ECO:0000313" key="4">
    <source>
        <dbReference type="EMBL" id="SAM00646.1"/>
    </source>
</evidence>
<gene>
    <name evidence="4" type="primary">ABSGL_06362.1 scaffold 8296</name>
</gene>
<keyword evidence="1" id="KW-0863">Zinc-finger</keyword>
<protein>
    <recommendedName>
        <fullName evidence="3">CCHC-type domain-containing protein</fullName>
    </recommendedName>
</protein>
<evidence type="ECO:0000313" key="5">
    <source>
        <dbReference type="Proteomes" id="UP000078561"/>
    </source>
</evidence>
<keyword evidence="1" id="KW-0479">Metal-binding</keyword>
<dbReference type="InterPro" id="IPR001878">
    <property type="entry name" value="Znf_CCHC"/>
</dbReference>
<organism evidence="4">
    <name type="scientific">Absidia glauca</name>
    <name type="common">Pin mould</name>
    <dbReference type="NCBI Taxonomy" id="4829"/>
    <lineage>
        <taxon>Eukaryota</taxon>
        <taxon>Fungi</taxon>
        <taxon>Fungi incertae sedis</taxon>
        <taxon>Mucoromycota</taxon>
        <taxon>Mucoromycotina</taxon>
        <taxon>Mucoromycetes</taxon>
        <taxon>Mucorales</taxon>
        <taxon>Cunninghamellaceae</taxon>
        <taxon>Absidia</taxon>
    </lineage>
</organism>
<sequence length="426" mass="46832">MKQTRGQSEHASVHHRAYFSSSYFILRFQKYLSDFESVVDEKILVERFIQGIGIVSLKHILKTDLTNINTVEDCIKTYYGVLRDYAQLDQETYYDITPLQHTVYDIGDQVHALTDRVARLLTPQPKDRRESHHSSTQSSVNRSRSQRTTPTSPSGPPPVKLSSTNAQPLSVRCFNCRDQGHLSNACLRPCKFCNDPNHRNYQCTDDKAVEARRLYPQPPADKNDSLLIHQTLATEKRRAAGVESSSKKIKVASCCIMGFVKGKVKGKGVWNPGDSLLMILGLSFDLGSYQSEGKQPVNPKPSHAHRDAPSVIVDNGIDVVSLLNAKVHSVSLAQIAGASGTLRSQIKEALTKRYKNKGDAAWIDTPPPPGNCAPWASGLVNGHQVSLVLDGGSTVNLISLAFVRSMGIDELDVCSSVITLASVGPR</sequence>
<name>A0A168NJ91_ABSGL</name>
<accession>A0A168NJ91</accession>
<keyword evidence="1" id="KW-0862">Zinc</keyword>
<evidence type="ECO:0000259" key="3">
    <source>
        <dbReference type="PROSITE" id="PS50158"/>
    </source>
</evidence>
<dbReference type="Proteomes" id="UP000078561">
    <property type="component" value="Unassembled WGS sequence"/>
</dbReference>
<dbReference type="Gene3D" id="2.40.70.10">
    <property type="entry name" value="Acid Proteases"/>
    <property type="match status" value="1"/>
</dbReference>
<dbReference type="AlphaFoldDB" id="A0A168NJ91"/>
<dbReference type="GO" id="GO:0003676">
    <property type="term" value="F:nucleic acid binding"/>
    <property type="evidence" value="ECO:0007669"/>
    <property type="project" value="InterPro"/>
</dbReference>
<dbReference type="SUPFAM" id="SSF57756">
    <property type="entry name" value="Retrovirus zinc finger-like domains"/>
    <property type="match status" value="1"/>
</dbReference>
<proteinExistence type="predicted"/>